<dbReference type="CDD" id="cd17492">
    <property type="entry name" value="toxin_CptN"/>
    <property type="match status" value="1"/>
</dbReference>
<name>A0A9D2RD72_9FIRM</name>
<proteinExistence type="predicted"/>
<protein>
    <submittedName>
        <fullName evidence="1">Uncharacterized protein</fullName>
    </submittedName>
</protein>
<accession>A0A9D2RD72</accession>
<dbReference type="InterPro" id="IPR053735">
    <property type="entry name" value="Type_III_TA_endoRNase"/>
</dbReference>
<dbReference type="Gene3D" id="3.10.129.130">
    <property type="match status" value="1"/>
</dbReference>
<sequence>MKKTGFYIIKDKFFEDMPDPYLKGNKAGNRPHYYCFEDTSIGIYWMIPLSSRIDKYRRIMEKKEKAGKPCDILHIVKLDDSRESAFLIQDMFPITEEYIEREYTIAGNHLMLTSEHTAREIERKARKVVGMLKRGIKFTPTQPDVMAILKKLKEHR</sequence>
<reference evidence="1" key="2">
    <citation type="submission" date="2021-04" db="EMBL/GenBank/DDBJ databases">
        <authorList>
            <person name="Gilroy R."/>
        </authorList>
    </citation>
    <scope>NUCLEOTIDE SEQUENCE</scope>
    <source>
        <strain evidence="1">ChiW19-6364</strain>
    </source>
</reference>
<comment type="caution">
    <text evidence="1">The sequence shown here is derived from an EMBL/GenBank/DDBJ whole genome shotgun (WGS) entry which is preliminary data.</text>
</comment>
<dbReference type="NCBIfam" id="NF047359">
    <property type="entry name" value="CptIN"/>
    <property type="match status" value="1"/>
</dbReference>
<gene>
    <name evidence="1" type="ORF">H9913_09420</name>
</gene>
<dbReference type="AlphaFoldDB" id="A0A9D2RD72"/>
<organism evidence="1 2">
    <name type="scientific">Candidatus Blautia stercoripullorum</name>
    <dbReference type="NCBI Taxonomy" id="2838502"/>
    <lineage>
        <taxon>Bacteria</taxon>
        <taxon>Bacillati</taxon>
        <taxon>Bacillota</taxon>
        <taxon>Clostridia</taxon>
        <taxon>Lachnospirales</taxon>
        <taxon>Lachnospiraceae</taxon>
        <taxon>Blautia</taxon>
    </lineage>
</organism>
<reference evidence="1" key="1">
    <citation type="journal article" date="2021" name="PeerJ">
        <title>Extensive microbial diversity within the chicken gut microbiome revealed by metagenomics and culture.</title>
        <authorList>
            <person name="Gilroy R."/>
            <person name="Ravi A."/>
            <person name="Getino M."/>
            <person name="Pursley I."/>
            <person name="Horton D.L."/>
            <person name="Alikhan N.F."/>
            <person name="Baker D."/>
            <person name="Gharbi K."/>
            <person name="Hall N."/>
            <person name="Watson M."/>
            <person name="Adriaenssens E.M."/>
            <person name="Foster-Nyarko E."/>
            <person name="Jarju S."/>
            <person name="Secka A."/>
            <person name="Antonio M."/>
            <person name="Oren A."/>
            <person name="Chaudhuri R.R."/>
            <person name="La Ragione R."/>
            <person name="Hildebrand F."/>
            <person name="Pallen M.J."/>
        </authorList>
    </citation>
    <scope>NUCLEOTIDE SEQUENCE</scope>
    <source>
        <strain evidence="1">ChiW19-6364</strain>
    </source>
</reference>
<dbReference type="EMBL" id="DWUX01000170">
    <property type="protein sequence ID" value="HJD40236.1"/>
    <property type="molecule type" value="Genomic_DNA"/>
</dbReference>
<evidence type="ECO:0000313" key="2">
    <source>
        <dbReference type="Proteomes" id="UP000823850"/>
    </source>
</evidence>
<dbReference type="Proteomes" id="UP000823850">
    <property type="component" value="Unassembled WGS sequence"/>
</dbReference>
<evidence type="ECO:0000313" key="1">
    <source>
        <dbReference type="EMBL" id="HJD40236.1"/>
    </source>
</evidence>
<dbReference type="InterPro" id="IPR058108">
    <property type="entry name" value="CptIN-like"/>
</dbReference>